<keyword evidence="3 8" id="KW-0694">RNA-binding</keyword>
<dbReference type="GO" id="GO:0003723">
    <property type="term" value="F:RNA binding"/>
    <property type="evidence" value="ECO:0007669"/>
    <property type="project" value="UniProtKB-UniRule"/>
</dbReference>
<evidence type="ECO:0000256" key="6">
    <source>
        <dbReference type="ARBA" id="ARBA00023163"/>
    </source>
</evidence>
<keyword evidence="11" id="KW-1185">Reference proteome</keyword>
<reference evidence="10" key="1">
    <citation type="submission" date="2021-02" db="EMBL/GenBank/DDBJ databases">
        <authorList>
            <person name="Bekaert M."/>
        </authorList>
    </citation>
    <scope>NUCLEOTIDE SEQUENCE</scope>
    <source>
        <strain evidence="10">IoA-00</strain>
    </source>
</reference>
<dbReference type="SMART" id="SM00360">
    <property type="entry name" value="RRM"/>
    <property type="match status" value="1"/>
</dbReference>
<dbReference type="Proteomes" id="UP000675881">
    <property type="component" value="Chromosome 10"/>
</dbReference>
<keyword evidence="7" id="KW-0539">Nucleus</keyword>
<keyword evidence="6" id="KW-0804">Transcription</keyword>
<dbReference type="InterPro" id="IPR035979">
    <property type="entry name" value="RBD_domain_sf"/>
</dbReference>
<comment type="subcellular location">
    <subcellularLocation>
        <location evidence="1">Nucleus</location>
    </subcellularLocation>
</comment>
<dbReference type="GO" id="GO:0005634">
    <property type="term" value="C:nucleus"/>
    <property type="evidence" value="ECO:0007669"/>
    <property type="project" value="UniProtKB-SubCell"/>
</dbReference>
<dbReference type="Gene3D" id="3.30.70.330">
    <property type="match status" value="1"/>
</dbReference>
<evidence type="ECO:0000256" key="9">
    <source>
        <dbReference type="SAM" id="MobiDB-lite"/>
    </source>
</evidence>
<evidence type="ECO:0000256" key="8">
    <source>
        <dbReference type="PROSITE-ProRule" id="PRU00176"/>
    </source>
</evidence>
<feature type="compositionally biased region" description="Basic and acidic residues" evidence="9">
    <location>
        <begin position="324"/>
        <end position="335"/>
    </location>
</feature>
<evidence type="ECO:0000256" key="5">
    <source>
        <dbReference type="ARBA" id="ARBA00023159"/>
    </source>
</evidence>
<accession>A0A7R8H0T8</accession>
<feature type="region of interest" description="Disordered" evidence="9">
    <location>
        <begin position="410"/>
        <end position="552"/>
    </location>
</feature>
<feature type="compositionally biased region" description="Low complexity" evidence="9">
    <location>
        <begin position="338"/>
        <end position="350"/>
    </location>
</feature>
<dbReference type="PANTHER" id="PTHR15528:SF11">
    <property type="entry name" value="FI18188P1"/>
    <property type="match status" value="1"/>
</dbReference>
<evidence type="ECO:0000256" key="7">
    <source>
        <dbReference type="ARBA" id="ARBA00023242"/>
    </source>
</evidence>
<dbReference type="AlphaFoldDB" id="A0A7R8H0T8"/>
<evidence type="ECO:0000313" key="10">
    <source>
        <dbReference type="EMBL" id="CAF2797414.1"/>
    </source>
</evidence>
<evidence type="ECO:0000256" key="2">
    <source>
        <dbReference type="ARBA" id="ARBA00022553"/>
    </source>
</evidence>
<dbReference type="GO" id="GO:0003712">
    <property type="term" value="F:transcription coregulator activity"/>
    <property type="evidence" value="ECO:0007669"/>
    <property type="project" value="InterPro"/>
</dbReference>
<dbReference type="InterPro" id="IPR012677">
    <property type="entry name" value="Nucleotide-bd_a/b_plait_sf"/>
</dbReference>
<feature type="compositionally biased region" description="Basic and acidic residues" evidence="9">
    <location>
        <begin position="532"/>
        <end position="552"/>
    </location>
</feature>
<keyword evidence="4" id="KW-0805">Transcription regulation</keyword>
<evidence type="ECO:0000256" key="1">
    <source>
        <dbReference type="ARBA" id="ARBA00004123"/>
    </source>
</evidence>
<dbReference type="PANTHER" id="PTHR15528">
    <property type="entry name" value="PEROXISOME PROLIFERATOR ACTIVATED RECEPTOR GAMMA COACTIVATOR 1 PGC-1 -RELATED"/>
    <property type="match status" value="1"/>
</dbReference>
<dbReference type="OrthoDB" id="10047851at2759"/>
<evidence type="ECO:0000313" key="11">
    <source>
        <dbReference type="Proteomes" id="UP000675881"/>
    </source>
</evidence>
<feature type="region of interest" description="Disordered" evidence="9">
    <location>
        <begin position="296"/>
        <end position="360"/>
    </location>
</feature>
<keyword evidence="2" id="KW-0597">Phosphoprotein</keyword>
<dbReference type="Pfam" id="PF00076">
    <property type="entry name" value="RRM_1"/>
    <property type="match status" value="1"/>
</dbReference>
<dbReference type="InterPro" id="IPR000504">
    <property type="entry name" value="RRM_dom"/>
</dbReference>
<dbReference type="InterPro" id="IPR034605">
    <property type="entry name" value="PGC-1"/>
</dbReference>
<evidence type="ECO:0000256" key="3">
    <source>
        <dbReference type="ARBA" id="ARBA00022884"/>
    </source>
</evidence>
<feature type="compositionally biased region" description="Low complexity" evidence="9">
    <location>
        <begin position="446"/>
        <end position="465"/>
    </location>
</feature>
<feature type="compositionally biased region" description="Polar residues" evidence="9">
    <location>
        <begin position="309"/>
        <end position="323"/>
    </location>
</feature>
<proteinExistence type="predicted"/>
<dbReference type="SUPFAM" id="SSF54928">
    <property type="entry name" value="RNA-binding domain, RBD"/>
    <property type="match status" value="1"/>
</dbReference>
<keyword evidence="5" id="KW-0010">Activator</keyword>
<gene>
    <name evidence="10" type="ORF">LSAA_2527</name>
</gene>
<evidence type="ECO:0000256" key="4">
    <source>
        <dbReference type="ARBA" id="ARBA00023015"/>
    </source>
</evidence>
<dbReference type="PROSITE" id="PS50102">
    <property type="entry name" value="RRM"/>
    <property type="match status" value="1"/>
</dbReference>
<feature type="compositionally biased region" description="Low complexity" evidence="9">
    <location>
        <begin position="488"/>
        <end position="504"/>
    </location>
</feature>
<feature type="compositionally biased region" description="Basic residues" evidence="9">
    <location>
        <begin position="473"/>
        <end position="486"/>
    </location>
</feature>
<sequence>MSIFDTLGSEDFDHHNSLIDEFLDLTPTPPSMDLVSNDPIVTSTLNSSSNSFITESNHLGWDQDVLLSNAVLPELNPLLEMGESAEEDFQKMLNEWESHLGSIPESNNSVADVSNEVENSLPGSEDLFHYEDNGSKDRAPQEARMTIGRKTLAGIVISSGPGGYFETYEVLEASDVDNLLQQFEANEDSLLTPNSGGEGVTPKIVRSQRIKDALPVEIIEKIKASSQRSKTIAIIEPLTSKTARDNSIESSGSRVPKSSGIESRFKEAACNLNRNKLRQLGITQSPQQVQKVSLDHDYCSPSKPKRGNKQAQNKLIIASSQVISRRDSDNRKDSGLESGDVSDASDSSSSGNVKGGLKPGLYSKLPPYLTTLKSQKQSNKAFVPVLDGTGNSYDRLPPYIKGIRKTIPVFDKPVPTTTGTTTIAGRSAIPPRQYRQNMKSPPPHLRSSSSSSSSSASSPSSSSSSSEDEYSSSRRRRQHRRKRRRSVSSDSISSGSSRRISSSSSRRRRDESRGRRRSSSRSSISRSRSRRSSRDRFSVDRRHDQKRRGDDRVYSERKVVYVGKIKEGTTRADIRKRFESFGPIEEISVHFRDRGDNYGFVTFKYRSDAYNAIEHGNDNPSLPKVDLCFGGRRTFCKEKYSDLDSLNNSESAVGYSALDLDYDLLLKKARGQIKKN</sequence>
<dbReference type="EMBL" id="HG994589">
    <property type="protein sequence ID" value="CAF2797414.1"/>
    <property type="molecule type" value="Genomic_DNA"/>
</dbReference>
<dbReference type="GO" id="GO:0045944">
    <property type="term" value="P:positive regulation of transcription by RNA polymerase II"/>
    <property type="evidence" value="ECO:0007669"/>
    <property type="project" value="TreeGrafter"/>
</dbReference>
<organism evidence="10 11">
    <name type="scientific">Lepeophtheirus salmonis</name>
    <name type="common">Salmon louse</name>
    <name type="synonym">Caligus salmonis</name>
    <dbReference type="NCBI Taxonomy" id="72036"/>
    <lineage>
        <taxon>Eukaryota</taxon>
        <taxon>Metazoa</taxon>
        <taxon>Ecdysozoa</taxon>
        <taxon>Arthropoda</taxon>
        <taxon>Crustacea</taxon>
        <taxon>Multicrustacea</taxon>
        <taxon>Hexanauplia</taxon>
        <taxon>Copepoda</taxon>
        <taxon>Siphonostomatoida</taxon>
        <taxon>Caligidae</taxon>
        <taxon>Lepeophtheirus</taxon>
    </lineage>
</organism>
<name>A0A7R8H0T8_LEPSM</name>
<protein>
    <submittedName>
        <fullName evidence="10">PPRC1</fullName>
    </submittedName>
</protein>